<organism evidence="3 4">
    <name type="scientific">Methyloceanibacter stevinii</name>
    <dbReference type="NCBI Taxonomy" id="1774970"/>
    <lineage>
        <taxon>Bacteria</taxon>
        <taxon>Pseudomonadati</taxon>
        <taxon>Pseudomonadota</taxon>
        <taxon>Alphaproteobacteria</taxon>
        <taxon>Hyphomicrobiales</taxon>
        <taxon>Hyphomicrobiaceae</taxon>
        <taxon>Methyloceanibacter</taxon>
    </lineage>
</organism>
<dbReference type="Gene3D" id="3.40.50.1980">
    <property type="entry name" value="Nitrogenase molybdenum iron protein domain"/>
    <property type="match status" value="2"/>
</dbReference>
<feature type="chain" id="PRO_5009138426" evidence="1">
    <location>
        <begin position="25"/>
        <end position="279"/>
    </location>
</feature>
<gene>
    <name evidence="3" type="ORF">AUC70_05955</name>
</gene>
<dbReference type="EMBL" id="LPWE01000011">
    <property type="protein sequence ID" value="ODR95238.1"/>
    <property type="molecule type" value="Genomic_DNA"/>
</dbReference>
<evidence type="ECO:0000256" key="1">
    <source>
        <dbReference type="SAM" id="SignalP"/>
    </source>
</evidence>
<dbReference type="InterPro" id="IPR002491">
    <property type="entry name" value="ABC_transptr_periplasmic_BD"/>
</dbReference>
<keyword evidence="1" id="KW-0732">Signal</keyword>
<evidence type="ECO:0000313" key="3">
    <source>
        <dbReference type="EMBL" id="ODR95238.1"/>
    </source>
</evidence>
<evidence type="ECO:0000259" key="2">
    <source>
        <dbReference type="PROSITE" id="PS50983"/>
    </source>
</evidence>
<feature type="domain" description="Fe/B12 periplasmic-binding" evidence="2">
    <location>
        <begin position="28"/>
        <end position="276"/>
    </location>
</feature>
<proteinExistence type="predicted"/>
<dbReference type="STRING" id="1774970.AUC70_05955"/>
<sequence length="279" mass="29584">MTVLRGLVLAGAILGIAPVATGHAAPARVVSMNLCTDQLAMLLAEEDQLVSVSYLARDERASAMAEEAERYPVNHGLAEEIFLLDPDLVIAGQFTSTATVAMLRRLGIPVVTMAPAYSLDDVRKRLTEMGKLLGREAAAAELVAKFDADLAALRDALTTRPRAAIYSANGYTSGPESLAGAILDAAGFDNVAKEAGLPVGGLLPLERLVLLDPDVVVLPQPYPGASRSEEVLHHPAVLALRERASTSPLTDRDWICGTPHVLNAIKELVEARQEDVVAP</sequence>
<protein>
    <submittedName>
        <fullName evidence="3">Cobalamin ABC transporter substrate-binding protein</fullName>
    </submittedName>
</protein>
<dbReference type="InterPro" id="IPR050902">
    <property type="entry name" value="ABC_Transporter_SBP"/>
</dbReference>
<dbReference type="SUPFAM" id="SSF53807">
    <property type="entry name" value="Helical backbone' metal receptor"/>
    <property type="match status" value="1"/>
</dbReference>
<reference evidence="3 4" key="1">
    <citation type="journal article" date="2016" name="Environ. Microbiol.">
        <title>New Methyloceanibacter diversity from North Sea sediments includes methanotroph containing solely the soluble methane monooxygenase.</title>
        <authorList>
            <person name="Vekeman B."/>
            <person name="Kerckhof F.M."/>
            <person name="Cremers G."/>
            <person name="de Vos P."/>
            <person name="Vandamme P."/>
            <person name="Boon N."/>
            <person name="Op den Camp H.J."/>
            <person name="Heylen K."/>
        </authorList>
    </citation>
    <scope>NUCLEOTIDE SEQUENCE [LARGE SCALE GENOMIC DNA]</scope>
    <source>
        <strain evidence="3 4">R-67176</strain>
    </source>
</reference>
<name>A0A1E3VNW9_9HYPH</name>
<accession>A0A1E3VNW9</accession>
<comment type="caution">
    <text evidence="3">The sequence shown here is derived from an EMBL/GenBank/DDBJ whole genome shotgun (WGS) entry which is preliminary data.</text>
</comment>
<dbReference type="RefSeq" id="WP_069444530.1">
    <property type="nucleotide sequence ID" value="NZ_LPWE01000011.1"/>
</dbReference>
<keyword evidence="4" id="KW-1185">Reference proteome</keyword>
<dbReference type="PROSITE" id="PS50983">
    <property type="entry name" value="FE_B12_PBP"/>
    <property type="match status" value="1"/>
</dbReference>
<dbReference type="PANTHER" id="PTHR30535:SF34">
    <property type="entry name" value="MOLYBDATE-BINDING PROTEIN MOLA"/>
    <property type="match status" value="1"/>
</dbReference>
<dbReference type="GO" id="GO:0071281">
    <property type="term" value="P:cellular response to iron ion"/>
    <property type="evidence" value="ECO:0007669"/>
    <property type="project" value="TreeGrafter"/>
</dbReference>
<dbReference type="PANTHER" id="PTHR30535">
    <property type="entry name" value="VITAMIN B12-BINDING PROTEIN"/>
    <property type="match status" value="1"/>
</dbReference>
<evidence type="ECO:0000313" key="4">
    <source>
        <dbReference type="Proteomes" id="UP000094172"/>
    </source>
</evidence>
<dbReference type="AlphaFoldDB" id="A0A1E3VNW9"/>
<dbReference type="Pfam" id="PF01497">
    <property type="entry name" value="Peripla_BP_2"/>
    <property type="match status" value="1"/>
</dbReference>
<feature type="signal peptide" evidence="1">
    <location>
        <begin position="1"/>
        <end position="24"/>
    </location>
</feature>
<dbReference type="Proteomes" id="UP000094172">
    <property type="component" value="Unassembled WGS sequence"/>
</dbReference>